<evidence type="ECO:0000256" key="4">
    <source>
        <dbReference type="ARBA" id="ARBA00022989"/>
    </source>
</evidence>
<feature type="domain" description="TM7S3/TM198-like" evidence="8">
    <location>
        <begin position="31"/>
        <end position="227"/>
    </location>
</feature>
<feature type="transmembrane region" description="Helical" evidence="7">
    <location>
        <begin position="206"/>
        <end position="227"/>
    </location>
</feature>
<protein>
    <recommendedName>
        <fullName evidence="6">Transmembrane protein 198</fullName>
    </recommendedName>
</protein>
<dbReference type="PANTHER" id="PTHR31247">
    <property type="entry name" value="TRANSMEMBRANE PROTEIN 198 FAMILY MEMBER"/>
    <property type="match status" value="1"/>
</dbReference>
<dbReference type="OrthoDB" id="102260at2759"/>
<keyword evidence="4 7" id="KW-1133">Transmembrane helix</keyword>
<gene>
    <name evidence="9" type="ORF">ALEPTO_LOCUS853</name>
</gene>
<dbReference type="GO" id="GO:0005886">
    <property type="term" value="C:plasma membrane"/>
    <property type="evidence" value="ECO:0007669"/>
    <property type="project" value="TreeGrafter"/>
</dbReference>
<feature type="transmembrane region" description="Helical" evidence="7">
    <location>
        <begin position="109"/>
        <end position="128"/>
    </location>
</feature>
<evidence type="ECO:0000313" key="10">
    <source>
        <dbReference type="Proteomes" id="UP000789508"/>
    </source>
</evidence>
<keyword evidence="3 7" id="KW-0812">Transmembrane</keyword>
<feature type="transmembrane region" description="Helical" evidence="7">
    <location>
        <begin position="84"/>
        <end position="102"/>
    </location>
</feature>
<feature type="transmembrane region" description="Helical" evidence="7">
    <location>
        <begin position="51"/>
        <end position="72"/>
    </location>
</feature>
<evidence type="ECO:0000256" key="1">
    <source>
        <dbReference type="ARBA" id="ARBA00004141"/>
    </source>
</evidence>
<evidence type="ECO:0000256" key="2">
    <source>
        <dbReference type="ARBA" id="ARBA00006244"/>
    </source>
</evidence>
<comment type="caution">
    <text evidence="9">The sequence shown here is derived from an EMBL/GenBank/DDBJ whole genome shotgun (WGS) entry which is preliminary data.</text>
</comment>
<evidence type="ECO:0000256" key="6">
    <source>
        <dbReference type="ARBA" id="ARBA00049737"/>
    </source>
</evidence>
<dbReference type="Pfam" id="PF13886">
    <property type="entry name" value="TM7S3_TM198"/>
    <property type="match status" value="1"/>
</dbReference>
<dbReference type="InterPro" id="IPR040236">
    <property type="entry name" value="TMEM198"/>
</dbReference>
<keyword evidence="10" id="KW-1185">Reference proteome</keyword>
<accession>A0A9N8VEM6</accession>
<comment type="similarity">
    <text evidence="2">Belongs to the TMEM198 family.</text>
</comment>
<proteinExistence type="inferred from homology"/>
<dbReference type="Proteomes" id="UP000789508">
    <property type="component" value="Unassembled WGS sequence"/>
</dbReference>
<organism evidence="9 10">
    <name type="scientific">Ambispora leptoticha</name>
    <dbReference type="NCBI Taxonomy" id="144679"/>
    <lineage>
        <taxon>Eukaryota</taxon>
        <taxon>Fungi</taxon>
        <taxon>Fungi incertae sedis</taxon>
        <taxon>Mucoromycota</taxon>
        <taxon>Glomeromycotina</taxon>
        <taxon>Glomeromycetes</taxon>
        <taxon>Archaeosporales</taxon>
        <taxon>Ambisporaceae</taxon>
        <taxon>Ambispora</taxon>
    </lineage>
</organism>
<dbReference type="PANTHER" id="PTHR31247:SF5">
    <property type="entry name" value="DUF4203 DOMAIN-CONTAINING PROTEIN"/>
    <property type="match status" value="1"/>
</dbReference>
<dbReference type="InterPro" id="IPR025256">
    <property type="entry name" value="TM7S3/TM198-like_dom"/>
</dbReference>
<reference evidence="9" key="1">
    <citation type="submission" date="2021-06" db="EMBL/GenBank/DDBJ databases">
        <authorList>
            <person name="Kallberg Y."/>
            <person name="Tangrot J."/>
            <person name="Rosling A."/>
        </authorList>
    </citation>
    <scope>NUCLEOTIDE SEQUENCE</scope>
    <source>
        <strain evidence="9">FL130A</strain>
    </source>
</reference>
<name>A0A9N8VEM6_9GLOM</name>
<sequence length="271" mass="29670">MPVMKRDVGSDVLQHGQDDFESITVQTSIFGIILISIGLLYTFFGIRFFKITVFLVGFYIGAILAWIVLTNVEPSDGYGNSSGIIYLAVTLVTGLILGSIAVCCSDIAIYLLGALGGYSLALFVLSWSDNGVIQSKNGRIIFIIVLTLLGAILTFVFEDAIIILSTALIGAYSIIFGIDLFAHTGFTESVQEFLDGNHQVVYSVDTKVYLMLAGVLALFIIGTIFQWRVHRGEFGRRRAAKSKTAPSPAYSTPPENITEKKKKGWTLQFKK</sequence>
<comment type="subcellular location">
    <subcellularLocation>
        <location evidence="1">Membrane</location>
        <topology evidence="1">Multi-pass membrane protein</topology>
    </subcellularLocation>
</comment>
<evidence type="ECO:0000256" key="7">
    <source>
        <dbReference type="SAM" id="Phobius"/>
    </source>
</evidence>
<evidence type="ECO:0000256" key="3">
    <source>
        <dbReference type="ARBA" id="ARBA00022692"/>
    </source>
</evidence>
<feature type="transmembrane region" description="Helical" evidence="7">
    <location>
        <begin position="23"/>
        <end position="44"/>
    </location>
</feature>
<evidence type="ECO:0000259" key="8">
    <source>
        <dbReference type="Pfam" id="PF13886"/>
    </source>
</evidence>
<dbReference type="EMBL" id="CAJVPS010000075">
    <property type="protein sequence ID" value="CAG8448586.1"/>
    <property type="molecule type" value="Genomic_DNA"/>
</dbReference>
<feature type="transmembrane region" description="Helical" evidence="7">
    <location>
        <begin position="140"/>
        <end position="157"/>
    </location>
</feature>
<keyword evidence="5 7" id="KW-0472">Membrane</keyword>
<dbReference type="AlphaFoldDB" id="A0A9N8VEM6"/>
<feature type="transmembrane region" description="Helical" evidence="7">
    <location>
        <begin position="164"/>
        <end position="186"/>
    </location>
</feature>
<evidence type="ECO:0000313" key="9">
    <source>
        <dbReference type="EMBL" id="CAG8448586.1"/>
    </source>
</evidence>
<evidence type="ECO:0000256" key="5">
    <source>
        <dbReference type="ARBA" id="ARBA00023136"/>
    </source>
</evidence>